<organism evidence="2 3">
    <name type="scientific">Paenibacillus residui</name>
    <dbReference type="NCBI Taxonomy" id="629724"/>
    <lineage>
        <taxon>Bacteria</taxon>
        <taxon>Bacillati</taxon>
        <taxon>Bacillota</taxon>
        <taxon>Bacilli</taxon>
        <taxon>Bacillales</taxon>
        <taxon>Paenibacillaceae</taxon>
        <taxon>Paenibacillus</taxon>
    </lineage>
</organism>
<name>A0ABW3DJ42_9BACL</name>
<gene>
    <name evidence="2" type="ORF">ACFQ03_25245</name>
</gene>
<dbReference type="Proteomes" id="UP001597120">
    <property type="component" value="Unassembled WGS sequence"/>
</dbReference>
<proteinExistence type="predicted"/>
<evidence type="ECO:0000259" key="1">
    <source>
        <dbReference type="Pfam" id="PF12760"/>
    </source>
</evidence>
<comment type="caution">
    <text evidence="2">The sequence shown here is derived from an EMBL/GenBank/DDBJ whole genome shotgun (WGS) entry which is preliminary data.</text>
</comment>
<dbReference type="EMBL" id="JBHTIU010000108">
    <property type="protein sequence ID" value="MFD0872432.1"/>
    <property type="molecule type" value="Genomic_DNA"/>
</dbReference>
<evidence type="ECO:0000313" key="3">
    <source>
        <dbReference type="Proteomes" id="UP001597120"/>
    </source>
</evidence>
<dbReference type="Pfam" id="PF12760">
    <property type="entry name" value="Zn_ribbon_IS1595"/>
    <property type="match status" value="1"/>
</dbReference>
<sequence>MNFNSGLDRNLASNVGSDHYGKYEEGFGSDLHVKTNESFRSNLRGMIDINLQSALHGNMVGCRSDLHREPEANVSRSVDSKIIQDLLLNLSMDRYSKWDEEAFRQEEKAFQDRFKTEEDCMQFIYQAKWPDGFSCPRCGHRQAYVIRSRRLPLYECRSCRHQTSLITGTVMEGSRTSLCKWFLAFHLVANTERGTNAVQLSSFLQVTYKTAWAILHKIRQALSQADNANPLTGVVKGGTAFHRPFRSAASVLGLYPEQRPVFVVASLGNGTVPQQVKIKTVRPEDIEDGRIYRSAGEHFIKEHVSPDAIDVDIETRRYHYQRVPSLRNYLRKARAWTNRVFNGIGPKYLQHYLDEFCFRLNLQLQNVPIFDRLARACIRILRNQLAN</sequence>
<protein>
    <submittedName>
        <fullName evidence="2">Transposase</fullName>
    </submittedName>
</protein>
<reference evidence="3" key="1">
    <citation type="journal article" date="2019" name="Int. J. Syst. Evol. Microbiol.">
        <title>The Global Catalogue of Microorganisms (GCM) 10K type strain sequencing project: providing services to taxonomists for standard genome sequencing and annotation.</title>
        <authorList>
            <consortium name="The Broad Institute Genomics Platform"/>
            <consortium name="The Broad Institute Genome Sequencing Center for Infectious Disease"/>
            <person name="Wu L."/>
            <person name="Ma J."/>
        </authorList>
    </citation>
    <scope>NUCLEOTIDE SEQUENCE [LARGE SCALE GENOMIC DNA]</scope>
    <source>
        <strain evidence="3">CCUG 57263</strain>
    </source>
</reference>
<feature type="domain" description="Transposase zinc-ribbon" evidence="1">
    <location>
        <begin position="115"/>
        <end position="162"/>
    </location>
</feature>
<evidence type="ECO:0000313" key="2">
    <source>
        <dbReference type="EMBL" id="MFD0872432.1"/>
    </source>
</evidence>
<dbReference type="InterPro" id="IPR024442">
    <property type="entry name" value="Transposase_Zn_ribbon"/>
</dbReference>
<accession>A0ABW3DJ42</accession>
<dbReference type="RefSeq" id="WP_379291814.1">
    <property type="nucleotide sequence ID" value="NZ_JBHTIU010000108.1"/>
</dbReference>
<keyword evidence="3" id="KW-1185">Reference proteome</keyword>